<evidence type="ECO:0000313" key="1">
    <source>
        <dbReference type="EMBL" id="QHT20164.1"/>
    </source>
</evidence>
<dbReference type="AlphaFoldDB" id="A0A6C0DU75"/>
<name>A0A6C0DU75_9ZZZZ</name>
<protein>
    <submittedName>
        <fullName evidence="1">Uncharacterized protein</fullName>
    </submittedName>
</protein>
<dbReference type="EMBL" id="MN739677">
    <property type="protein sequence ID" value="QHT20164.1"/>
    <property type="molecule type" value="Genomic_DNA"/>
</dbReference>
<organism evidence="1">
    <name type="scientific">viral metagenome</name>
    <dbReference type="NCBI Taxonomy" id="1070528"/>
    <lineage>
        <taxon>unclassified sequences</taxon>
        <taxon>metagenomes</taxon>
        <taxon>organismal metagenomes</taxon>
    </lineage>
</organism>
<sequence>MLKITPTNTPRDIFVVAKIHTPPSRLSAAQTAKIQKKT</sequence>
<accession>A0A6C0DU75</accession>
<proteinExistence type="predicted"/>
<reference evidence="1" key="1">
    <citation type="journal article" date="2020" name="Nature">
        <title>Giant virus diversity and host interactions through global metagenomics.</title>
        <authorList>
            <person name="Schulz F."/>
            <person name="Roux S."/>
            <person name="Paez-Espino D."/>
            <person name="Jungbluth S."/>
            <person name="Walsh D.A."/>
            <person name="Denef V.J."/>
            <person name="McMahon K.D."/>
            <person name="Konstantinidis K.T."/>
            <person name="Eloe-Fadrosh E.A."/>
            <person name="Kyrpides N.C."/>
            <person name="Woyke T."/>
        </authorList>
    </citation>
    <scope>NUCLEOTIDE SEQUENCE</scope>
    <source>
        <strain evidence="1">GVMAG-M-3300023174-60</strain>
    </source>
</reference>